<dbReference type="EMBL" id="JAZHOG010000002">
    <property type="protein sequence ID" value="MEJ8566796.1"/>
    <property type="molecule type" value="Genomic_DNA"/>
</dbReference>
<dbReference type="InterPro" id="IPR000801">
    <property type="entry name" value="Esterase-like"/>
</dbReference>
<dbReference type="AlphaFoldDB" id="A0AAW9RGC2"/>
<keyword evidence="1" id="KW-0378">Hydrolase</keyword>
<accession>A0AAW9RGC2</accession>
<dbReference type="InterPro" id="IPR050583">
    <property type="entry name" value="Mycobacterial_A85_antigen"/>
</dbReference>
<dbReference type="RefSeq" id="WP_354694116.1">
    <property type="nucleotide sequence ID" value="NZ_JAZHOG010000002.1"/>
</dbReference>
<dbReference type="SUPFAM" id="SSF53474">
    <property type="entry name" value="alpha/beta-Hydrolases"/>
    <property type="match status" value="1"/>
</dbReference>
<name>A0AAW9RGC2_9GAMM</name>
<dbReference type="Gene3D" id="3.40.50.1820">
    <property type="entry name" value="alpha/beta hydrolase"/>
    <property type="match status" value="1"/>
</dbReference>
<keyword evidence="2" id="KW-1185">Reference proteome</keyword>
<dbReference type="Proteomes" id="UP001359886">
    <property type="component" value="Unassembled WGS sequence"/>
</dbReference>
<sequence length="348" mass="38307">MPSVRPTPAAPSGTLRRFEHSSRVLAGNPWNDPVDRPLSVYLPHGYDESDAAYPALWGLAAFTNSGPGHLNWRNHGENLPQRLDRLIAEGAMPPVVVVFPDCYTSLGGNQYVNSPSVGRYADYLVEELIPFVAERVHVVAGRDGRGLFGKSSGGYGALYHAMNYSEFWGAAASHAGDAGFDLLFRPAFPDTSVALARHGGDALKFMRAFWSAKQLSGRDFNALMILAMAASYDPDPDHPATIRLPFDLHTCELDAERWGHWLRFDPIHMAARAADSLKSLHALYLDVGSRDQYHIQYGTRVLVRRLGELGVDCRFEEFDGTHSGIDWRLDHSLPYLAAALKSASDAAT</sequence>
<evidence type="ECO:0000313" key="2">
    <source>
        <dbReference type="Proteomes" id="UP001359886"/>
    </source>
</evidence>
<organism evidence="1 2">
    <name type="scientific">Elongatibacter sediminis</name>
    <dbReference type="NCBI Taxonomy" id="3119006"/>
    <lineage>
        <taxon>Bacteria</taxon>
        <taxon>Pseudomonadati</taxon>
        <taxon>Pseudomonadota</taxon>
        <taxon>Gammaproteobacteria</taxon>
        <taxon>Chromatiales</taxon>
        <taxon>Wenzhouxiangellaceae</taxon>
        <taxon>Elongatibacter</taxon>
    </lineage>
</organism>
<evidence type="ECO:0000313" key="1">
    <source>
        <dbReference type="EMBL" id="MEJ8566796.1"/>
    </source>
</evidence>
<dbReference type="Pfam" id="PF00756">
    <property type="entry name" value="Esterase"/>
    <property type="match status" value="1"/>
</dbReference>
<gene>
    <name evidence="1" type="ORF">V3330_04065</name>
</gene>
<dbReference type="PANTHER" id="PTHR48098">
    <property type="entry name" value="ENTEROCHELIN ESTERASE-RELATED"/>
    <property type="match status" value="1"/>
</dbReference>
<reference evidence="1 2" key="1">
    <citation type="submission" date="2024-02" db="EMBL/GenBank/DDBJ databases">
        <title>A novel Wenzhouxiangellaceae bacterium, isolated from coastal sediments.</title>
        <authorList>
            <person name="Du Z.-J."/>
            <person name="Ye Y.-Q."/>
            <person name="Zhang X.-Y."/>
        </authorList>
    </citation>
    <scope>NUCLEOTIDE SEQUENCE [LARGE SCALE GENOMIC DNA]</scope>
    <source>
        <strain evidence="1 2">CH-27</strain>
    </source>
</reference>
<protein>
    <submittedName>
        <fullName evidence="1">Alpha/beta hydrolase-fold protein</fullName>
    </submittedName>
</protein>
<dbReference type="InterPro" id="IPR029058">
    <property type="entry name" value="AB_hydrolase_fold"/>
</dbReference>
<proteinExistence type="predicted"/>
<comment type="caution">
    <text evidence="1">The sequence shown here is derived from an EMBL/GenBank/DDBJ whole genome shotgun (WGS) entry which is preliminary data.</text>
</comment>
<dbReference type="GO" id="GO:0016787">
    <property type="term" value="F:hydrolase activity"/>
    <property type="evidence" value="ECO:0007669"/>
    <property type="project" value="UniProtKB-KW"/>
</dbReference>